<evidence type="ECO:0000313" key="8">
    <source>
        <dbReference type="RefSeq" id="XP_010270780.1"/>
    </source>
</evidence>
<sequence>MAMLTILSFSTKFLPFIFLILLSSSLHVLPDASASNRETLEIIIGGGGGGYYEDCPPPPPPPEPECPPPPPPPSPPPPSPPPPSPPPPSPPPPSPPPPSPPPPSPPPPSPSPPPPSPSPPPPQKSRLEMVRPYIEKLRKRITGDPKHILRTWKKDGDICQYTGLYCEKVPDYKEQALAGIDFNSYNLSGPNLTLDGIIENLVDLAIFHANSNRFLGEILSKIRNLRYFYELDLSNNNYKGEFPKAVLTAANLSFLDLRFNKFHGYLPPQVFNLGKIDVLFVNNNYFYGPIPYNLGSTPARYLTFANNQFSGSIPPSIGKAKDTLVEVLFLNNQLSGCLPYEIGFLKKATVFDAGNNHLTGPIPYSFGCLERMQLLNFTGNKLYGPVPEVVCGLPSLANFSLSDNYFTQVGPKCRELIKKGKLDIRNNCILDLPSQRPADHCEKFFSSNPKYCSDLKTNTMIPCRLRPYSEETYSTPPATAISPSPSYNALIKHRL</sequence>
<dbReference type="AlphaFoldDB" id="A0A1U8ASJ9"/>
<dbReference type="KEGG" id="nnu:104606993"/>
<evidence type="ECO:0000256" key="4">
    <source>
        <dbReference type="ARBA" id="ARBA00022737"/>
    </source>
</evidence>
<organism evidence="7 8">
    <name type="scientific">Nelumbo nucifera</name>
    <name type="common">Sacred lotus</name>
    <dbReference type="NCBI Taxonomy" id="4432"/>
    <lineage>
        <taxon>Eukaryota</taxon>
        <taxon>Viridiplantae</taxon>
        <taxon>Streptophyta</taxon>
        <taxon>Embryophyta</taxon>
        <taxon>Tracheophyta</taxon>
        <taxon>Spermatophyta</taxon>
        <taxon>Magnoliopsida</taxon>
        <taxon>Proteales</taxon>
        <taxon>Nelumbonaceae</taxon>
        <taxon>Nelumbo</taxon>
    </lineage>
</organism>
<name>A0A1U8ASJ9_NELNU</name>
<keyword evidence="2" id="KW-0964">Secreted</keyword>
<comment type="subcellular location">
    <subcellularLocation>
        <location evidence="1">Secreted</location>
    </subcellularLocation>
</comment>
<dbReference type="PANTHER" id="PTHR32093:SF128">
    <property type="entry name" value="LEUCINE-RICH REPEAT-CONTAINING N-TERMINAL PLANT-TYPE DOMAIN-CONTAINING PROTEIN"/>
    <property type="match status" value="1"/>
</dbReference>
<dbReference type="Pfam" id="PF00560">
    <property type="entry name" value="LRR_1"/>
    <property type="match status" value="1"/>
</dbReference>
<reference evidence="8" key="1">
    <citation type="submission" date="2025-08" db="UniProtKB">
        <authorList>
            <consortium name="RefSeq"/>
        </authorList>
    </citation>
    <scope>IDENTIFICATION</scope>
</reference>
<dbReference type="Gene3D" id="3.80.10.10">
    <property type="entry name" value="Ribonuclease Inhibitor"/>
    <property type="match status" value="2"/>
</dbReference>
<dbReference type="PANTHER" id="PTHR32093">
    <property type="entry name" value="LEUCINE-RICH REPEAT EXTENSIN-LIKE PROTEIN 3-RELATED"/>
    <property type="match status" value="1"/>
</dbReference>
<dbReference type="eggNOG" id="ENOG502QV80">
    <property type="taxonomic scope" value="Eukaryota"/>
</dbReference>
<proteinExistence type="predicted"/>
<gene>
    <name evidence="8" type="primary">LOC104606993</name>
</gene>
<dbReference type="PRINTS" id="PR01217">
    <property type="entry name" value="PRICHEXTENSN"/>
</dbReference>
<dbReference type="SUPFAM" id="SSF81995">
    <property type="entry name" value="beta-sandwich domain of Sec23/24"/>
    <property type="match status" value="1"/>
</dbReference>
<evidence type="ECO:0000256" key="2">
    <source>
        <dbReference type="ARBA" id="ARBA00022525"/>
    </source>
</evidence>
<dbReference type="GeneID" id="104606993"/>
<dbReference type="InParanoid" id="A0A1U8ASJ9"/>
<dbReference type="STRING" id="4432.A0A1U8ASJ9"/>
<feature type="region of interest" description="Disordered" evidence="5">
    <location>
        <begin position="51"/>
        <end position="126"/>
    </location>
</feature>
<dbReference type="InterPro" id="IPR032675">
    <property type="entry name" value="LRR_dom_sf"/>
</dbReference>
<dbReference type="Proteomes" id="UP000189703">
    <property type="component" value="Unplaced"/>
</dbReference>
<dbReference type="InterPro" id="IPR001611">
    <property type="entry name" value="Leu-rich_rpt"/>
</dbReference>
<feature type="chain" id="PRO_5010522341" evidence="6">
    <location>
        <begin position="35"/>
        <end position="495"/>
    </location>
</feature>
<accession>A0A1U8ASJ9</accession>
<evidence type="ECO:0000256" key="6">
    <source>
        <dbReference type="SAM" id="SignalP"/>
    </source>
</evidence>
<protein>
    <submittedName>
        <fullName evidence="8">Uncharacterized protein At4g06744-like</fullName>
    </submittedName>
</protein>
<dbReference type="OMA" id="IVCEIAC"/>
<dbReference type="FunCoup" id="A0A1U8ASJ9">
    <property type="interactions" value="927"/>
</dbReference>
<keyword evidence="7" id="KW-1185">Reference proteome</keyword>
<dbReference type="OrthoDB" id="676979at2759"/>
<feature type="signal peptide" evidence="6">
    <location>
        <begin position="1"/>
        <end position="34"/>
    </location>
</feature>
<evidence type="ECO:0000256" key="5">
    <source>
        <dbReference type="SAM" id="MobiDB-lite"/>
    </source>
</evidence>
<evidence type="ECO:0000256" key="1">
    <source>
        <dbReference type="ARBA" id="ARBA00004613"/>
    </source>
</evidence>
<keyword evidence="4" id="KW-0677">Repeat</keyword>
<evidence type="ECO:0000256" key="3">
    <source>
        <dbReference type="ARBA" id="ARBA00022729"/>
    </source>
</evidence>
<dbReference type="RefSeq" id="XP_010270780.1">
    <property type="nucleotide sequence ID" value="XM_010272478.2"/>
</dbReference>
<dbReference type="SUPFAM" id="SSF52058">
    <property type="entry name" value="L domain-like"/>
    <property type="match status" value="1"/>
</dbReference>
<dbReference type="InterPro" id="IPR051582">
    <property type="entry name" value="LRR_extensin-like_regulator"/>
</dbReference>
<evidence type="ECO:0000313" key="7">
    <source>
        <dbReference type="Proteomes" id="UP000189703"/>
    </source>
</evidence>
<keyword evidence="3 6" id="KW-0732">Signal</keyword>
<feature type="compositionally biased region" description="Pro residues" evidence="5">
    <location>
        <begin position="55"/>
        <end position="123"/>
    </location>
</feature>
<dbReference type="GO" id="GO:0005576">
    <property type="term" value="C:extracellular region"/>
    <property type="evidence" value="ECO:0007669"/>
    <property type="project" value="UniProtKB-SubCell"/>
</dbReference>